<gene>
    <name evidence="2" type="ORF">B8W98_05955</name>
    <name evidence="3" type="ORF">C5L28_001028</name>
    <name evidence="1" type="ORF">LPKJCM_02153</name>
</gene>
<reference evidence="3" key="4">
    <citation type="submission" date="2019-02" db="EMBL/GenBank/DDBJ databases">
        <authorList>
            <person name="Buron G."/>
            <person name="Chaylann A."/>
            <person name="Dolejs I."/>
            <person name="Forster J."/>
            <person name="Miks M.H."/>
        </authorList>
    </citation>
    <scope>NUCLEOTIDE SEQUENCE</scope>
    <source>
        <strain evidence="3">DSM 10551</strain>
    </source>
</reference>
<dbReference type="EMBL" id="NCXI01000035">
    <property type="protein sequence ID" value="PAK83852.1"/>
    <property type="molecule type" value="Genomic_DNA"/>
</dbReference>
<dbReference type="Proteomes" id="UP000216802">
    <property type="component" value="Unassembled WGS sequence"/>
</dbReference>
<dbReference type="EMBL" id="PUFL01000075">
    <property type="protein sequence ID" value="TDG89807.1"/>
    <property type="molecule type" value="Genomic_DNA"/>
</dbReference>
<dbReference type="AlphaFoldDB" id="A0A269YE93"/>
<evidence type="ECO:0000313" key="4">
    <source>
        <dbReference type="Proteomes" id="UP000214739"/>
    </source>
</evidence>
<proteinExistence type="predicted"/>
<evidence type="ECO:0000313" key="2">
    <source>
        <dbReference type="EMBL" id="PAK83852.1"/>
    </source>
</evidence>
<organism evidence="2 5">
    <name type="scientific">Lentilactobacillus parakefiri</name>
    <dbReference type="NCBI Taxonomy" id="152332"/>
    <lineage>
        <taxon>Bacteria</taxon>
        <taxon>Bacillati</taxon>
        <taxon>Bacillota</taxon>
        <taxon>Bacilli</taxon>
        <taxon>Lactobacillales</taxon>
        <taxon>Lactobacillaceae</taxon>
        <taxon>Lentilactobacillus</taxon>
    </lineage>
</organism>
<reference evidence="1 4" key="1">
    <citation type="journal article" date="2017" name="Biosci Microbiota Food Health">
        <title>Genomic characterization reconfirms the taxonomic status of Lactobacillus parakefiri.</title>
        <authorList>
            <person name="Tanizawa Y."/>
            <person name="Kobayashi H."/>
            <person name="Kaminuma E."/>
            <person name="Sakamoto M."/>
            <person name="Ohkuma M."/>
            <person name="Nakamura Y."/>
            <person name="Arita M."/>
            <person name="Tohno M."/>
        </authorList>
    </citation>
    <scope>NUCLEOTIDE SEQUENCE [LARGE SCALE GENOMIC DNA]</scope>
    <source>
        <strain evidence="1 4">JCM 8573</strain>
    </source>
</reference>
<reference evidence="3 6" key="3">
    <citation type="journal article" date="2019" name="Appl. Microbiol. Biotechnol.">
        <title>Uncovering carbohydrate metabolism through a genotype-phenotype association study of 56 lactic acid bacteria genomes.</title>
        <authorList>
            <person name="Buron-Moles G."/>
            <person name="Chailyan A."/>
            <person name="Dolejs I."/>
            <person name="Forster J."/>
            <person name="Miks M.H."/>
        </authorList>
    </citation>
    <scope>NUCLEOTIDE SEQUENCE [LARGE SCALE GENOMIC DNA]</scope>
    <source>
        <strain evidence="3 6">DSM 10551</strain>
    </source>
</reference>
<dbReference type="EMBL" id="BDGB01000104">
    <property type="protein sequence ID" value="GAW73020.1"/>
    <property type="molecule type" value="Genomic_DNA"/>
</dbReference>
<evidence type="ECO:0000313" key="6">
    <source>
        <dbReference type="Proteomes" id="UP000294668"/>
    </source>
</evidence>
<keyword evidence="6" id="KW-1185">Reference proteome</keyword>
<evidence type="ECO:0000313" key="3">
    <source>
        <dbReference type="EMBL" id="TDG89807.1"/>
    </source>
</evidence>
<dbReference type="OrthoDB" id="2328512at2"/>
<reference evidence="2 5" key="2">
    <citation type="submission" date="2017-04" db="EMBL/GenBank/DDBJ databases">
        <title>Kefir bacterial isolates.</title>
        <authorList>
            <person name="Kim Y."/>
            <person name="Blasche S."/>
            <person name="Patil K.R."/>
        </authorList>
    </citation>
    <scope>NUCLEOTIDE SEQUENCE [LARGE SCALE GENOMIC DNA]</scope>
    <source>
        <strain evidence="2 5">OG2</strain>
    </source>
</reference>
<protein>
    <submittedName>
        <fullName evidence="2">Uncharacterized protein</fullName>
    </submittedName>
</protein>
<sequence>MAQKSVIWRKIWHSLVILIGAVLCVMCLLSISPSNAVRMTMAISGHPKSALQCNPRHDVGLSKAMQADIYTIQDQYGYNRLGMRHVVLFQIHRFWAFHAATATYRYF</sequence>
<comment type="caution">
    <text evidence="2">The sequence shown here is derived from an EMBL/GenBank/DDBJ whole genome shotgun (WGS) entry which is preliminary data.</text>
</comment>
<dbReference type="RefSeq" id="WP_057961916.1">
    <property type="nucleotide sequence ID" value="NZ_BAAAXO010000001.1"/>
</dbReference>
<evidence type="ECO:0000313" key="1">
    <source>
        <dbReference type="EMBL" id="GAW73020.1"/>
    </source>
</evidence>
<dbReference type="Proteomes" id="UP000214739">
    <property type="component" value="Unassembled WGS sequence"/>
</dbReference>
<evidence type="ECO:0000313" key="5">
    <source>
        <dbReference type="Proteomes" id="UP000216802"/>
    </source>
</evidence>
<name>A0A269YE93_9LACO</name>
<accession>A0A269YE93</accession>
<dbReference type="Proteomes" id="UP000294668">
    <property type="component" value="Unassembled WGS sequence"/>
</dbReference>